<evidence type="ECO:0000259" key="2">
    <source>
        <dbReference type="Pfam" id="PF04892"/>
    </source>
</evidence>
<feature type="domain" description="VanZ-like" evidence="2">
    <location>
        <begin position="9"/>
        <end position="128"/>
    </location>
</feature>
<keyword evidence="6" id="KW-1185">Reference proteome</keyword>
<evidence type="ECO:0000256" key="1">
    <source>
        <dbReference type="SAM" id="Phobius"/>
    </source>
</evidence>
<sequence length="154" mass="18022">MQLLFKRFILLFFLLAYMLFIWLQSSYFNPESVSSSLASIFSLPVIWLIGAAFEFAHLFEFGLLYLFIIMVFLSFGEFTNKKDYMAITIAFLYGFIDEIHQVNIPYRSASVGDLIKNTIGIIFVWWIIHKYYLKNRNSKIGRILTRITQSSQGV</sequence>
<gene>
    <name evidence="3" type="ORF">CU635_06940</name>
    <name evidence="4" type="ORF">CVD25_13065</name>
</gene>
<dbReference type="AlphaFoldDB" id="A0A2N5GNE6"/>
<proteinExistence type="predicted"/>
<comment type="caution">
    <text evidence="3">The sequence shown here is derived from an EMBL/GenBank/DDBJ whole genome shotgun (WGS) entry which is preliminary data.</text>
</comment>
<keyword evidence="1" id="KW-0472">Membrane</keyword>
<keyword evidence="1" id="KW-0812">Transmembrane</keyword>
<dbReference type="Proteomes" id="UP000235114">
    <property type="component" value="Unassembled WGS sequence"/>
</dbReference>
<feature type="transmembrane region" description="Helical" evidence="1">
    <location>
        <begin position="7"/>
        <end position="25"/>
    </location>
</feature>
<dbReference type="EMBL" id="PGVA01000014">
    <property type="protein sequence ID" value="PLR84035.1"/>
    <property type="molecule type" value="Genomic_DNA"/>
</dbReference>
<accession>A0A2N5GNE6</accession>
<dbReference type="EMBL" id="PGVD01000033">
    <property type="protein sequence ID" value="PLR96320.1"/>
    <property type="molecule type" value="Genomic_DNA"/>
</dbReference>
<dbReference type="RefSeq" id="WP_101576443.1">
    <property type="nucleotide sequence ID" value="NZ_PGVA01000014.1"/>
</dbReference>
<dbReference type="InterPro" id="IPR006976">
    <property type="entry name" value="VanZ-like"/>
</dbReference>
<dbReference type="OrthoDB" id="291892at2"/>
<keyword evidence="1" id="KW-1133">Transmembrane helix</keyword>
<organism evidence="3 5">
    <name type="scientific">Bacillus canaveralius</name>
    <dbReference type="NCBI Taxonomy" id="1403243"/>
    <lineage>
        <taxon>Bacteria</taxon>
        <taxon>Bacillati</taxon>
        <taxon>Bacillota</taxon>
        <taxon>Bacilli</taxon>
        <taxon>Bacillales</taxon>
        <taxon>Bacillaceae</taxon>
        <taxon>Bacillus</taxon>
    </lineage>
</organism>
<feature type="transmembrane region" description="Helical" evidence="1">
    <location>
        <begin position="45"/>
        <end position="72"/>
    </location>
</feature>
<feature type="transmembrane region" description="Helical" evidence="1">
    <location>
        <begin position="114"/>
        <end position="133"/>
    </location>
</feature>
<evidence type="ECO:0000313" key="5">
    <source>
        <dbReference type="Proteomes" id="UP000234951"/>
    </source>
</evidence>
<dbReference type="Pfam" id="PF04892">
    <property type="entry name" value="VanZ"/>
    <property type="match status" value="1"/>
</dbReference>
<evidence type="ECO:0000313" key="6">
    <source>
        <dbReference type="Proteomes" id="UP000235114"/>
    </source>
</evidence>
<dbReference type="NCBIfam" id="NF037970">
    <property type="entry name" value="vanZ_1"/>
    <property type="match status" value="1"/>
</dbReference>
<reference evidence="3 5" key="1">
    <citation type="submission" date="2017-11" db="EMBL/GenBank/DDBJ databases">
        <title>Comparitive Functional Genomics of Dry Heat Resistant strains isolated from the Viking Spacecraft.</title>
        <authorList>
            <person name="Seuylemezian A."/>
            <person name="Cooper K."/>
            <person name="Vaishampayan P."/>
        </authorList>
    </citation>
    <scope>NUCLEOTIDE SEQUENCE [LARGE SCALE GENOMIC DNA]</scope>
    <source>
        <strain evidence="3 5">M4.6</strain>
    </source>
</reference>
<dbReference type="Proteomes" id="UP000234951">
    <property type="component" value="Unassembled WGS sequence"/>
</dbReference>
<reference evidence="4 6" key="2">
    <citation type="submission" date="2017-12" db="EMBL/GenBank/DDBJ databases">
        <title>Comparative Functional Genomics of Dry Heat Resistant strains isolated from the Viking Spacecraft.</title>
        <authorList>
            <person name="Seuylemezian A."/>
            <person name="Cooper K."/>
            <person name="Vaishampayan P."/>
        </authorList>
    </citation>
    <scope>NUCLEOTIDE SEQUENCE [LARGE SCALE GENOMIC DNA]</scope>
    <source>
        <strain evidence="4 6">ATCC 29669</strain>
    </source>
</reference>
<evidence type="ECO:0000313" key="4">
    <source>
        <dbReference type="EMBL" id="PLR96320.1"/>
    </source>
</evidence>
<name>A0A2N5GNE6_9BACI</name>
<evidence type="ECO:0000313" key="3">
    <source>
        <dbReference type="EMBL" id="PLR84035.1"/>
    </source>
</evidence>
<protein>
    <recommendedName>
        <fullName evidence="2">VanZ-like domain-containing protein</fullName>
    </recommendedName>
</protein>